<evidence type="ECO:0000256" key="1">
    <source>
        <dbReference type="SAM" id="MobiDB-lite"/>
    </source>
</evidence>
<keyword evidence="2" id="KW-0812">Transmembrane</keyword>
<evidence type="ECO:0000313" key="5">
    <source>
        <dbReference type="EMBL" id="PFX20972.1"/>
    </source>
</evidence>
<dbReference type="SUPFAM" id="SSF48726">
    <property type="entry name" value="Immunoglobulin"/>
    <property type="match status" value="4"/>
</dbReference>
<sequence length="952" mass="104920">MELFLASFRSFVMFLFIQGFEAQKLFNQKPVSPQNVTEDQNVTLSWSYNIGGVIQLAQLKRIYEDGSSELIVNKFPNSNPTVRSAFQGRFHVQIISDTQTTFKITGITRSDSGKYTYGITVGNLDTDESEVQILVQYKSNITTFFAGNQRLNESVLLNLTCAADGNPKPSISWTRLSDNSTINSTLEITGKHIEGEYRCTASNGVGNPDSRTVYIIVENYHPIDTIVTTNLTDNTVVVNTTFNVTCSATARPSAKYRFYKGIEFVNDTDSDGVITTFVNERVKKVDYRCVPYNFYGDGKIRVVTVTVHYHPVDTNFTTENTTVLRRSHFTLKCSTDASPTAEFHLYLNGSLNQTNNTGTFYVIAVSDAEYTCVPRNLIGTGDNATVKVTVVDAPLALLSPLEVTANVNDTLNLTCTVFGNPKPSIKWSKDGSSYVPCNDSLCTVTVSRHGALNDVIQYQCTASNGVGTPDTATASITVHYPAMISEPGNVTLNVTVGEKVNFSCNGTGNPKPIITLVAIFGEASNRKNVSESNSFEAKPDSAVRFLCTVENALAKKVKWIHLVLNAMEFEITLTIINKACRDNPGEVMKQLREHVIEILKKWNIPIEHITTITYECGSVTVYLSLIFSQNVEIENVLTVLKKASAEERGFGDLKVDPESIQAISPERIPTTPTPTPVDMTTEEHPSGPKCKESFIPESNCPLSVAFIVFLVVLAVILFSVTFAIIIYCLYKRRKCRKDPRVHGTQSEERPFSPSNKNDYSQVNSGYAETGPRSTERANLDHNQEEEGAAAIPDYAVVDKSKKKGKKKDKRAAEMKPTEDQYAIVDKSKKKTKLKNEPDATYAEVDCQKNSKKKPKPGDVLYADLGEFHQMKKMPAVSTSPKALPPIKRPEAYAETQYADITQFPKGNPEDPGAELPKDNTTPAVKNTANGSKEESSARNTGDGAEAANETGF</sequence>
<dbReference type="InterPro" id="IPR003599">
    <property type="entry name" value="Ig_sub"/>
</dbReference>
<feature type="transmembrane region" description="Helical" evidence="2">
    <location>
        <begin position="704"/>
        <end position="730"/>
    </location>
</feature>
<feature type="signal peptide" evidence="3">
    <location>
        <begin position="1"/>
        <end position="22"/>
    </location>
</feature>
<dbReference type="PANTHER" id="PTHR46013">
    <property type="entry name" value="VASCULAR CELL ADHESION MOLECULE 1"/>
    <property type="match status" value="1"/>
</dbReference>
<dbReference type="Gene3D" id="2.60.40.10">
    <property type="entry name" value="Immunoglobulins"/>
    <property type="match status" value="6"/>
</dbReference>
<evidence type="ECO:0000256" key="2">
    <source>
        <dbReference type="SAM" id="Phobius"/>
    </source>
</evidence>
<name>A0A2B4RXK1_STYPI</name>
<reference evidence="6" key="1">
    <citation type="journal article" date="2017" name="bioRxiv">
        <title>Comparative analysis of the genomes of Stylophora pistillata and Acropora digitifera provides evidence for extensive differences between species of corals.</title>
        <authorList>
            <person name="Voolstra C.R."/>
            <person name="Li Y."/>
            <person name="Liew Y.J."/>
            <person name="Baumgarten S."/>
            <person name="Zoccola D."/>
            <person name="Flot J.-F."/>
            <person name="Tambutte S."/>
            <person name="Allemand D."/>
            <person name="Aranda M."/>
        </authorList>
    </citation>
    <scope>NUCLEOTIDE SEQUENCE [LARGE SCALE GENOMIC DNA]</scope>
</reference>
<feature type="region of interest" description="Disordered" evidence="1">
    <location>
        <begin position="738"/>
        <end position="774"/>
    </location>
</feature>
<evidence type="ECO:0000313" key="6">
    <source>
        <dbReference type="Proteomes" id="UP000225706"/>
    </source>
</evidence>
<keyword evidence="2" id="KW-0472">Membrane</keyword>
<dbReference type="Pfam" id="PF07679">
    <property type="entry name" value="I-set"/>
    <property type="match status" value="1"/>
</dbReference>
<dbReference type="InterPro" id="IPR007110">
    <property type="entry name" value="Ig-like_dom"/>
</dbReference>
<evidence type="ECO:0000259" key="4">
    <source>
        <dbReference type="PROSITE" id="PS50835"/>
    </source>
</evidence>
<feature type="compositionally biased region" description="Basic and acidic residues" evidence="1">
    <location>
        <begin position="738"/>
        <end position="750"/>
    </location>
</feature>
<feature type="compositionally biased region" description="Polar residues" evidence="1">
    <location>
        <begin position="918"/>
        <end position="930"/>
    </location>
</feature>
<dbReference type="InterPro" id="IPR036179">
    <property type="entry name" value="Ig-like_dom_sf"/>
</dbReference>
<evidence type="ECO:0000256" key="3">
    <source>
        <dbReference type="SAM" id="SignalP"/>
    </source>
</evidence>
<gene>
    <name evidence="5" type="primary">HMCN1</name>
    <name evidence="5" type="ORF">AWC38_SpisGene14555</name>
</gene>
<dbReference type="Pfam" id="PF13895">
    <property type="entry name" value="Ig_2"/>
    <property type="match status" value="1"/>
</dbReference>
<keyword evidence="2" id="KW-1133">Transmembrane helix</keyword>
<feature type="region of interest" description="Disordered" evidence="1">
    <location>
        <begin position="799"/>
        <end position="859"/>
    </location>
</feature>
<protein>
    <submittedName>
        <fullName evidence="5">Hemicentin-1</fullName>
    </submittedName>
</protein>
<dbReference type="SMART" id="SM00409">
    <property type="entry name" value="IG"/>
    <property type="match status" value="5"/>
</dbReference>
<dbReference type="Proteomes" id="UP000225706">
    <property type="component" value="Unassembled WGS sequence"/>
</dbReference>
<dbReference type="EMBL" id="LSMT01000296">
    <property type="protein sequence ID" value="PFX20972.1"/>
    <property type="molecule type" value="Genomic_DNA"/>
</dbReference>
<dbReference type="OrthoDB" id="5965464at2759"/>
<dbReference type="InterPro" id="IPR013783">
    <property type="entry name" value="Ig-like_fold"/>
</dbReference>
<dbReference type="InterPro" id="IPR003598">
    <property type="entry name" value="Ig_sub2"/>
</dbReference>
<feature type="compositionally biased region" description="Basic residues" evidence="1">
    <location>
        <begin position="800"/>
        <end position="809"/>
    </location>
</feature>
<proteinExistence type="predicted"/>
<dbReference type="PROSITE" id="PS50835">
    <property type="entry name" value="IG_LIKE"/>
    <property type="match status" value="2"/>
</dbReference>
<feature type="compositionally biased region" description="Polar residues" evidence="1">
    <location>
        <begin position="752"/>
        <end position="766"/>
    </location>
</feature>
<accession>A0A2B4RXK1</accession>
<feature type="region of interest" description="Disordered" evidence="1">
    <location>
        <begin position="872"/>
        <end position="952"/>
    </location>
</feature>
<dbReference type="SMART" id="SM00408">
    <property type="entry name" value="IGc2"/>
    <property type="match status" value="3"/>
</dbReference>
<dbReference type="AlphaFoldDB" id="A0A2B4RXK1"/>
<keyword evidence="6" id="KW-1185">Reference proteome</keyword>
<organism evidence="5 6">
    <name type="scientific">Stylophora pistillata</name>
    <name type="common">Smooth cauliflower coral</name>
    <dbReference type="NCBI Taxonomy" id="50429"/>
    <lineage>
        <taxon>Eukaryota</taxon>
        <taxon>Metazoa</taxon>
        <taxon>Cnidaria</taxon>
        <taxon>Anthozoa</taxon>
        <taxon>Hexacorallia</taxon>
        <taxon>Scleractinia</taxon>
        <taxon>Astrocoeniina</taxon>
        <taxon>Pocilloporidae</taxon>
        <taxon>Stylophora</taxon>
    </lineage>
</organism>
<feature type="domain" description="Ig-like" evidence="4">
    <location>
        <begin position="152"/>
        <end position="214"/>
    </location>
</feature>
<dbReference type="Pfam" id="PF13927">
    <property type="entry name" value="Ig_3"/>
    <property type="match status" value="1"/>
</dbReference>
<dbReference type="InterPro" id="IPR013098">
    <property type="entry name" value="Ig_I-set"/>
</dbReference>
<comment type="caution">
    <text evidence="5">The sequence shown here is derived from an EMBL/GenBank/DDBJ whole genome shotgun (WGS) entry which is preliminary data.</text>
</comment>
<dbReference type="PANTHER" id="PTHR46013:SF7">
    <property type="entry name" value="IG-LIKE DOMAIN-CONTAINING PROTEIN"/>
    <property type="match status" value="1"/>
</dbReference>
<feature type="chain" id="PRO_5013310207" evidence="3">
    <location>
        <begin position="23"/>
        <end position="952"/>
    </location>
</feature>
<keyword evidence="3" id="KW-0732">Signal</keyword>
<feature type="domain" description="Ig-like" evidence="4">
    <location>
        <begin position="394"/>
        <end position="477"/>
    </location>
</feature>
<feature type="region of interest" description="Disordered" evidence="1">
    <location>
        <begin position="665"/>
        <end position="689"/>
    </location>
</feature>